<name>A0A9P6DQE4_9AGAM</name>
<keyword evidence="2" id="KW-1185">Reference proteome</keyword>
<dbReference type="OrthoDB" id="3265672at2759"/>
<feature type="non-terminal residue" evidence="1">
    <location>
        <position position="1"/>
    </location>
</feature>
<feature type="non-terminal residue" evidence="1">
    <location>
        <position position="104"/>
    </location>
</feature>
<proteinExistence type="predicted"/>
<comment type="caution">
    <text evidence="1">The sequence shown here is derived from an EMBL/GenBank/DDBJ whole genome shotgun (WGS) entry which is preliminary data.</text>
</comment>
<reference evidence="1" key="1">
    <citation type="journal article" date="2020" name="Nat. Commun.">
        <title>Large-scale genome sequencing of mycorrhizal fungi provides insights into the early evolution of symbiotic traits.</title>
        <authorList>
            <person name="Miyauchi S."/>
            <person name="Kiss E."/>
            <person name="Kuo A."/>
            <person name="Drula E."/>
            <person name="Kohler A."/>
            <person name="Sanchez-Garcia M."/>
            <person name="Morin E."/>
            <person name="Andreopoulos B."/>
            <person name="Barry K.W."/>
            <person name="Bonito G."/>
            <person name="Buee M."/>
            <person name="Carver A."/>
            <person name="Chen C."/>
            <person name="Cichocki N."/>
            <person name="Clum A."/>
            <person name="Culley D."/>
            <person name="Crous P.W."/>
            <person name="Fauchery L."/>
            <person name="Girlanda M."/>
            <person name="Hayes R.D."/>
            <person name="Keri Z."/>
            <person name="LaButti K."/>
            <person name="Lipzen A."/>
            <person name="Lombard V."/>
            <person name="Magnuson J."/>
            <person name="Maillard F."/>
            <person name="Murat C."/>
            <person name="Nolan M."/>
            <person name="Ohm R.A."/>
            <person name="Pangilinan J."/>
            <person name="Pereira M.F."/>
            <person name="Perotto S."/>
            <person name="Peter M."/>
            <person name="Pfister S."/>
            <person name="Riley R."/>
            <person name="Sitrit Y."/>
            <person name="Stielow J.B."/>
            <person name="Szollosi G."/>
            <person name="Zifcakova L."/>
            <person name="Stursova M."/>
            <person name="Spatafora J.W."/>
            <person name="Tedersoo L."/>
            <person name="Vaario L.M."/>
            <person name="Yamada A."/>
            <person name="Yan M."/>
            <person name="Wang P."/>
            <person name="Xu J."/>
            <person name="Bruns T."/>
            <person name="Baldrian P."/>
            <person name="Vilgalys R."/>
            <person name="Dunand C."/>
            <person name="Henrissat B."/>
            <person name="Grigoriev I.V."/>
            <person name="Hibbett D."/>
            <person name="Nagy L.G."/>
            <person name="Martin F.M."/>
        </authorList>
    </citation>
    <scope>NUCLEOTIDE SEQUENCE</scope>
    <source>
        <strain evidence="1">UP504</strain>
    </source>
</reference>
<evidence type="ECO:0000313" key="2">
    <source>
        <dbReference type="Proteomes" id="UP000886523"/>
    </source>
</evidence>
<protein>
    <submittedName>
        <fullName evidence="1">Uncharacterized protein</fullName>
    </submittedName>
</protein>
<dbReference type="EMBL" id="MU129085">
    <property type="protein sequence ID" value="KAF9507294.1"/>
    <property type="molecule type" value="Genomic_DNA"/>
</dbReference>
<evidence type="ECO:0000313" key="1">
    <source>
        <dbReference type="EMBL" id="KAF9507294.1"/>
    </source>
</evidence>
<organism evidence="1 2">
    <name type="scientific">Hydnum rufescens UP504</name>
    <dbReference type="NCBI Taxonomy" id="1448309"/>
    <lineage>
        <taxon>Eukaryota</taxon>
        <taxon>Fungi</taxon>
        <taxon>Dikarya</taxon>
        <taxon>Basidiomycota</taxon>
        <taxon>Agaricomycotina</taxon>
        <taxon>Agaricomycetes</taxon>
        <taxon>Cantharellales</taxon>
        <taxon>Hydnaceae</taxon>
        <taxon>Hydnum</taxon>
    </lineage>
</organism>
<dbReference type="AlphaFoldDB" id="A0A9P6DQE4"/>
<sequence length="104" mass="11922">QEKAVLDWITHLGLLAQPMECHTIGPCVKDICGTFPGKNWLACFLECNKDAVRYCQTAALDPKCAHSFNYTTVHNYFDKLKTILEEHTIPWENVYNMDEKGCQL</sequence>
<accession>A0A9P6DQE4</accession>
<gene>
    <name evidence="1" type="ORF">BS47DRAFT_1252318</name>
</gene>
<dbReference type="Proteomes" id="UP000886523">
    <property type="component" value="Unassembled WGS sequence"/>
</dbReference>